<evidence type="ECO:0000256" key="3">
    <source>
        <dbReference type="ARBA" id="ARBA00023239"/>
    </source>
</evidence>
<proteinExistence type="inferred from homology"/>
<reference evidence="5 6" key="1">
    <citation type="submission" date="2019-01" db="EMBL/GenBank/DDBJ databases">
        <authorList>
            <person name="Ruckert C."/>
            <person name="Busche T."/>
            <person name="Kalinowski J."/>
        </authorList>
    </citation>
    <scope>NUCLEOTIDE SEQUENCE [LARGE SCALE GENOMIC DNA]</scope>
    <source>
        <strain evidence="5 6">136/3</strain>
    </source>
</reference>
<evidence type="ECO:0000313" key="5">
    <source>
        <dbReference type="EMBL" id="QAU52914.1"/>
    </source>
</evidence>
<dbReference type="Pfam" id="PF04073">
    <property type="entry name" value="tRNA_edit"/>
    <property type="match status" value="1"/>
</dbReference>
<evidence type="ECO:0000256" key="1">
    <source>
        <dbReference type="ARBA" id="ARBA00009798"/>
    </source>
</evidence>
<dbReference type="InterPro" id="IPR036754">
    <property type="entry name" value="YbaK/aa-tRNA-synt-asso_dom_sf"/>
</dbReference>
<dbReference type="GO" id="GO:0016829">
    <property type="term" value="F:lyase activity"/>
    <property type="evidence" value="ECO:0007669"/>
    <property type="project" value="UniProtKB-KW"/>
</dbReference>
<dbReference type="GO" id="GO:0006412">
    <property type="term" value="P:translation"/>
    <property type="evidence" value="ECO:0007669"/>
    <property type="project" value="UniProtKB-KW"/>
</dbReference>
<dbReference type="AlphaFoldDB" id="A0A410WAE1"/>
<dbReference type="Proteomes" id="UP000288929">
    <property type="component" value="Chromosome"/>
</dbReference>
<sequence>MAKRQHAPTPALNALIKADIAHTVHHFKAGTTNFGAQAAQELNLPETQVFKTLIVELSGKSTSGLAVACLPVANSLNLKAMAKALGASKATMADPHQAQLSTGYIPGGISPFGQKRRLPTVLDSRALDFERIYVSGGKRGLDIGLTPQDFLKVLDAKVADILA</sequence>
<dbReference type="OrthoDB" id="9809296at2"/>
<dbReference type="InterPro" id="IPR004369">
    <property type="entry name" value="Prolyl-tRNA_editing_YbaK/EbsC"/>
</dbReference>
<comment type="similarity">
    <text evidence="1 4">Belongs to the prolyl-tRNA editing family. YbaK/EbsC subfamily.</text>
</comment>
<dbReference type="GO" id="GO:0002161">
    <property type="term" value="F:aminoacyl-tRNA deacylase activity"/>
    <property type="evidence" value="ECO:0007669"/>
    <property type="project" value="InterPro"/>
</dbReference>
<dbReference type="EMBL" id="CP035299">
    <property type="protein sequence ID" value="QAU52914.1"/>
    <property type="molecule type" value="Genomic_DNA"/>
</dbReference>
<keyword evidence="2 4" id="KW-0648">Protein biosynthesis</keyword>
<protein>
    <recommendedName>
        <fullName evidence="4">Cys-tRNA(Pro)/Cys-tRNA(Cys) deacylase</fullName>
        <ecNumber evidence="4">4.2.-.-</ecNumber>
    </recommendedName>
</protein>
<evidence type="ECO:0000256" key="4">
    <source>
        <dbReference type="PIRNR" id="PIRNR006181"/>
    </source>
</evidence>
<keyword evidence="3 4" id="KW-0456">Lyase</keyword>
<evidence type="ECO:0000313" key="6">
    <source>
        <dbReference type="Proteomes" id="UP000288929"/>
    </source>
</evidence>
<accession>A0A410WAE1</accession>
<dbReference type="KEGG" id="cpeg:CPELA_08295"/>
<dbReference type="PANTHER" id="PTHR30411:SF0">
    <property type="entry name" value="CYS-TRNA(PRO)_CYS-TRNA(CYS) DEACYLASE YBAK"/>
    <property type="match status" value="1"/>
</dbReference>
<dbReference type="Gene3D" id="3.90.960.10">
    <property type="entry name" value="YbaK/aminoacyl-tRNA synthetase-associated domain"/>
    <property type="match status" value="1"/>
</dbReference>
<keyword evidence="6" id="KW-1185">Reference proteome</keyword>
<dbReference type="InterPro" id="IPR007214">
    <property type="entry name" value="YbaK/aa-tRNA-synth-assoc-dom"/>
</dbReference>
<dbReference type="PANTHER" id="PTHR30411">
    <property type="entry name" value="CYTOPLASMIC PROTEIN"/>
    <property type="match status" value="1"/>
</dbReference>
<dbReference type="EC" id="4.2.-.-" evidence="4"/>
<name>A0A410WAE1_9CORY</name>
<dbReference type="NCBIfam" id="TIGR00011">
    <property type="entry name" value="YbaK_EbsC"/>
    <property type="match status" value="1"/>
</dbReference>
<dbReference type="SUPFAM" id="SSF55826">
    <property type="entry name" value="YbaK/ProRS associated domain"/>
    <property type="match status" value="1"/>
</dbReference>
<dbReference type="PIRSF" id="PIRSF006181">
    <property type="entry name" value="EbsC_YbaK"/>
    <property type="match status" value="1"/>
</dbReference>
<evidence type="ECO:0000256" key="2">
    <source>
        <dbReference type="ARBA" id="ARBA00022917"/>
    </source>
</evidence>
<organism evidence="5 6">
    <name type="scientific">Corynebacterium pelargi</name>
    <dbReference type="NCBI Taxonomy" id="1471400"/>
    <lineage>
        <taxon>Bacteria</taxon>
        <taxon>Bacillati</taxon>
        <taxon>Actinomycetota</taxon>
        <taxon>Actinomycetes</taxon>
        <taxon>Mycobacteriales</taxon>
        <taxon>Corynebacteriaceae</taxon>
        <taxon>Corynebacterium</taxon>
    </lineage>
</organism>
<gene>
    <name evidence="5" type="primary">ybaK</name>
    <name evidence="5" type="ORF">CPELA_08295</name>
</gene>
<dbReference type="RefSeq" id="WP_128890294.1">
    <property type="nucleotide sequence ID" value="NZ_BMCX01000002.1"/>
</dbReference>
<dbReference type="CDD" id="cd00002">
    <property type="entry name" value="YbaK_deacylase"/>
    <property type="match status" value="1"/>
</dbReference>